<dbReference type="PANTHER" id="PTHR43639">
    <property type="entry name" value="OXIDOREDUCTASE, SHORT-CHAIN DEHYDROGENASE/REDUCTASE FAMILY (AFU_ORTHOLOGUE AFUA_5G02870)"/>
    <property type="match status" value="1"/>
</dbReference>
<dbReference type="PANTHER" id="PTHR43639:SF1">
    <property type="entry name" value="SHORT-CHAIN DEHYDROGENASE_REDUCTASE FAMILY PROTEIN"/>
    <property type="match status" value="1"/>
</dbReference>
<dbReference type="Proteomes" id="UP000307874">
    <property type="component" value="Unassembled WGS sequence"/>
</dbReference>
<dbReference type="AlphaFoldDB" id="A0A5C4JSL6"/>
<accession>A0A5C4JSL6</accession>
<evidence type="ECO:0000256" key="3">
    <source>
        <dbReference type="RuleBase" id="RU000363"/>
    </source>
</evidence>
<dbReference type="EMBL" id="VCLB01000004">
    <property type="protein sequence ID" value="TNB48445.1"/>
    <property type="molecule type" value="Genomic_DNA"/>
</dbReference>
<dbReference type="InterPro" id="IPR036291">
    <property type="entry name" value="NAD(P)-bd_dom_sf"/>
</dbReference>
<comment type="similarity">
    <text evidence="1 3">Belongs to the short-chain dehydrogenases/reductases (SDR) family.</text>
</comment>
<evidence type="ECO:0000313" key="4">
    <source>
        <dbReference type="EMBL" id="TNB48445.1"/>
    </source>
</evidence>
<dbReference type="GO" id="GO:0016491">
    <property type="term" value="F:oxidoreductase activity"/>
    <property type="evidence" value="ECO:0007669"/>
    <property type="project" value="UniProtKB-KW"/>
</dbReference>
<dbReference type="PROSITE" id="PS00061">
    <property type="entry name" value="ADH_SHORT"/>
    <property type="match status" value="1"/>
</dbReference>
<reference evidence="4 5" key="2">
    <citation type="submission" date="2019-06" db="EMBL/GenBank/DDBJ databases">
        <title>Martelella lutilitoris sp. nov., isolated from a tidal mudflat.</title>
        <authorList>
            <person name="Kim Y.-J."/>
        </authorList>
    </citation>
    <scope>NUCLEOTIDE SEQUENCE [LARGE SCALE GENOMIC DNA]</scope>
    <source>
        <strain evidence="4 5">GH2-6</strain>
    </source>
</reference>
<dbReference type="RefSeq" id="WP_138748144.1">
    <property type="nucleotide sequence ID" value="NZ_VCLB01000004.1"/>
</dbReference>
<sequence length="251" mass="25795">MSEQAPPLSGRIAVVTGATSGIGRASAIRLADLGATIVAGYHRRSAAAEDLVASLPGGNHIALRIALEASDSIAEAARAVEERFGRVDILVNNGGATEAVPANDLDGLTDDIFDRITQVNLRGPFAMIRAFRPLLARGRDAVVVNISSIAARTGVGSNLAYCAAKAGLDALTIGLAKALAPDIRVFSISPAGVDTDFVPGRPRARLEAAATQTPLAKITSADDVARAVIACVTLMTSSTGIVIPVDEGRHL</sequence>
<dbReference type="OrthoDB" id="198783at2"/>
<dbReference type="InterPro" id="IPR020904">
    <property type="entry name" value="Sc_DH/Rdtase_CS"/>
</dbReference>
<protein>
    <submittedName>
        <fullName evidence="4">SDR family oxidoreductase</fullName>
    </submittedName>
</protein>
<proteinExistence type="inferred from homology"/>
<dbReference type="Pfam" id="PF00106">
    <property type="entry name" value="adh_short"/>
    <property type="match status" value="1"/>
</dbReference>
<name>A0A5C4JSL6_9HYPH</name>
<keyword evidence="2" id="KW-0560">Oxidoreductase</keyword>
<dbReference type="PRINTS" id="PR00081">
    <property type="entry name" value="GDHRDH"/>
</dbReference>
<reference evidence="4 5" key="1">
    <citation type="submission" date="2019-05" db="EMBL/GenBank/DDBJ databases">
        <authorList>
            <person name="Lee S.D."/>
        </authorList>
    </citation>
    <scope>NUCLEOTIDE SEQUENCE [LARGE SCALE GENOMIC DNA]</scope>
    <source>
        <strain evidence="4 5">GH2-6</strain>
    </source>
</reference>
<dbReference type="PRINTS" id="PR00080">
    <property type="entry name" value="SDRFAMILY"/>
</dbReference>
<evidence type="ECO:0000313" key="5">
    <source>
        <dbReference type="Proteomes" id="UP000307874"/>
    </source>
</evidence>
<gene>
    <name evidence="4" type="ORF">FF124_08970</name>
</gene>
<keyword evidence="5" id="KW-1185">Reference proteome</keyword>
<evidence type="ECO:0000256" key="2">
    <source>
        <dbReference type="ARBA" id="ARBA00023002"/>
    </source>
</evidence>
<dbReference type="SUPFAM" id="SSF51735">
    <property type="entry name" value="NAD(P)-binding Rossmann-fold domains"/>
    <property type="match status" value="1"/>
</dbReference>
<dbReference type="CDD" id="cd05233">
    <property type="entry name" value="SDR_c"/>
    <property type="match status" value="1"/>
</dbReference>
<organism evidence="4 5">
    <name type="scientific">Martelella lutilitoris</name>
    <dbReference type="NCBI Taxonomy" id="2583532"/>
    <lineage>
        <taxon>Bacteria</taxon>
        <taxon>Pseudomonadati</taxon>
        <taxon>Pseudomonadota</taxon>
        <taxon>Alphaproteobacteria</taxon>
        <taxon>Hyphomicrobiales</taxon>
        <taxon>Aurantimonadaceae</taxon>
        <taxon>Martelella</taxon>
    </lineage>
</organism>
<comment type="caution">
    <text evidence="4">The sequence shown here is derived from an EMBL/GenBank/DDBJ whole genome shotgun (WGS) entry which is preliminary data.</text>
</comment>
<dbReference type="Gene3D" id="3.40.50.720">
    <property type="entry name" value="NAD(P)-binding Rossmann-like Domain"/>
    <property type="match status" value="1"/>
</dbReference>
<evidence type="ECO:0000256" key="1">
    <source>
        <dbReference type="ARBA" id="ARBA00006484"/>
    </source>
</evidence>
<dbReference type="InterPro" id="IPR002347">
    <property type="entry name" value="SDR_fam"/>
</dbReference>